<protein>
    <submittedName>
        <fullName evidence="16">Acyltransferase</fullName>
    </submittedName>
</protein>
<evidence type="ECO:0000259" key="15">
    <source>
        <dbReference type="SMART" id="SM00563"/>
    </source>
</evidence>
<evidence type="ECO:0000256" key="11">
    <source>
        <dbReference type="ARBA" id="ARBA00023264"/>
    </source>
</evidence>
<evidence type="ECO:0000256" key="1">
    <source>
        <dbReference type="ARBA" id="ARBA00004370"/>
    </source>
</evidence>
<comment type="caution">
    <text evidence="16">The sequence shown here is derived from an EMBL/GenBank/DDBJ whole genome shotgun (WGS) entry which is preliminary data.</text>
</comment>
<dbReference type="CDD" id="cd07991">
    <property type="entry name" value="LPLAT_LPCAT1-like"/>
    <property type="match status" value="1"/>
</dbReference>
<evidence type="ECO:0000256" key="5">
    <source>
        <dbReference type="ARBA" id="ARBA00022679"/>
    </source>
</evidence>
<evidence type="ECO:0000256" key="6">
    <source>
        <dbReference type="ARBA" id="ARBA00022692"/>
    </source>
</evidence>
<feature type="transmembrane region" description="Helical" evidence="14">
    <location>
        <begin position="98"/>
        <end position="119"/>
    </location>
</feature>
<keyword evidence="17" id="KW-1185">Reference proteome</keyword>
<dbReference type="GO" id="GO:0008374">
    <property type="term" value="F:O-acyltransferase activity"/>
    <property type="evidence" value="ECO:0007669"/>
    <property type="project" value="InterPro"/>
</dbReference>
<evidence type="ECO:0000256" key="2">
    <source>
        <dbReference type="ARBA" id="ARBA00005189"/>
    </source>
</evidence>
<keyword evidence="7 14" id="KW-1133">Transmembrane helix</keyword>
<keyword evidence="6 14" id="KW-0812">Transmembrane</keyword>
<keyword evidence="8" id="KW-0443">Lipid metabolism</keyword>
<evidence type="ECO:0000256" key="4">
    <source>
        <dbReference type="ARBA" id="ARBA00022516"/>
    </source>
</evidence>
<comment type="subcellular location">
    <subcellularLocation>
        <location evidence="1">Membrane</location>
    </subcellularLocation>
</comment>
<dbReference type="SMART" id="SM00563">
    <property type="entry name" value="PlsC"/>
    <property type="match status" value="1"/>
</dbReference>
<dbReference type="AlphaFoldDB" id="A0A8J6AV56"/>
<evidence type="ECO:0000256" key="3">
    <source>
        <dbReference type="ARBA" id="ARBA00008655"/>
    </source>
</evidence>
<dbReference type="PANTHER" id="PTHR23063">
    <property type="entry name" value="PHOSPHOLIPID ACYLTRANSFERASE"/>
    <property type="match status" value="1"/>
</dbReference>
<keyword evidence="5" id="KW-0808">Transferase</keyword>
<dbReference type="OrthoDB" id="272512at2759"/>
<dbReference type="PANTHER" id="PTHR23063:SF52">
    <property type="entry name" value="LYSOPHOSPHATIDYLCHOLINE ACYLTRANSFERASE"/>
    <property type="match status" value="1"/>
</dbReference>
<comment type="pathway">
    <text evidence="2">Lipid metabolism.</text>
</comment>
<proteinExistence type="inferred from homology"/>
<evidence type="ECO:0000256" key="10">
    <source>
        <dbReference type="ARBA" id="ARBA00023209"/>
    </source>
</evidence>
<organism evidence="16 17">
    <name type="scientific">Carpediemonas membranifera</name>
    <dbReference type="NCBI Taxonomy" id="201153"/>
    <lineage>
        <taxon>Eukaryota</taxon>
        <taxon>Metamonada</taxon>
        <taxon>Carpediemonas-like organisms</taxon>
        <taxon>Carpediemonas</taxon>
    </lineage>
</organism>
<evidence type="ECO:0000256" key="13">
    <source>
        <dbReference type="SAM" id="MobiDB-lite"/>
    </source>
</evidence>
<evidence type="ECO:0000256" key="9">
    <source>
        <dbReference type="ARBA" id="ARBA00023136"/>
    </source>
</evidence>
<dbReference type="SUPFAM" id="SSF69593">
    <property type="entry name" value="Glycerol-3-phosphate (1)-acyltransferase"/>
    <property type="match status" value="1"/>
</dbReference>
<dbReference type="GO" id="GO:0016020">
    <property type="term" value="C:membrane"/>
    <property type="evidence" value="ECO:0007669"/>
    <property type="project" value="UniProtKB-SubCell"/>
</dbReference>
<dbReference type="EMBL" id="JAHDYR010000012">
    <property type="protein sequence ID" value="KAG9394978.1"/>
    <property type="molecule type" value="Genomic_DNA"/>
</dbReference>
<dbReference type="Proteomes" id="UP000717585">
    <property type="component" value="Unassembled WGS sequence"/>
</dbReference>
<evidence type="ECO:0000313" key="17">
    <source>
        <dbReference type="Proteomes" id="UP000717585"/>
    </source>
</evidence>
<evidence type="ECO:0000256" key="8">
    <source>
        <dbReference type="ARBA" id="ARBA00023098"/>
    </source>
</evidence>
<reference evidence="16" key="1">
    <citation type="submission" date="2021-05" db="EMBL/GenBank/DDBJ databases">
        <title>A free-living protist that lacks canonical eukaryotic 1 DNA replication and segregation systems.</title>
        <authorList>
            <person name="Salas-Leiva D.E."/>
            <person name="Tromer E.C."/>
            <person name="Curtis B.A."/>
            <person name="Jerlstrom-Hultqvist J."/>
            <person name="Kolisko M."/>
            <person name="Yi Z."/>
            <person name="Salas-Leiva J.S."/>
            <person name="Gallot-Lavallee L."/>
            <person name="Kops G.J.P.L."/>
            <person name="Archibald J.M."/>
            <person name="Simpson A.G.B."/>
            <person name="Roger A.J."/>
        </authorList>
    </citation>
    <scope>NUCLEOTIDE SEQUENCE</scope>
    <source>
        <strain evidence="16">BICM</strain>
    </source>
</reference>
<dbReference type="GO" id="GO:0008654">
    <property type="term" value="P:phospholipid biosynthetic process"/>
    <property type="evidence" value="ECO:0007669"/>
    <property type="project" value="UniProtKB-KW"/>
</dbReference>
<evidence type="ECO:0000313" key="16">
    <source>
        <dbReference type="EMBL" id="KAG9394978.1"/>
    </source>
</evidence>
<comment type="similarity">
    <text evidence="3">Belongs to the 1-acyl-sn-glycerol-3-phosphate acyltransferase family.</text>
</comment>
<feature type="domain" description="Phospholipid/glycerol acyltransferase" evidence="15">
    <location>
        <begin position="133"/>
        <end position="244"/>
    </location>
</feature>
<evidence type="ECO:0000256" key="12">
    <source>
        <dbReference type="ARBA" id="ARBA00023315"/>
    </source>
</evidence>
<name>A0A8J6AV56_9EUKA</name>
<gene>
    <name evidence="16" type="ORF">J8273_0186</name>
</gene>
<keyword evidence="9 14" id="KW-0472">Membrane</keyword>
<feature type="transmembrane region" description="Helical" evidence="14">
    <location>
        <begin position="55"/>
        <end position="78"/>
    </location>
</feature>
<accession>A0A8J6AV56</accession>
<dbReference type="Pfam" id="PF01553">
    <property type="entry name" value="Acyltransferase"/>
    <property type="match status" value="1"/>
</dbReference>
<sequence>MAEKNTRKPAAQERKEKKRTGPSPAELKEILEWSRSHLQPYVQDEMSTYDHIKRILFAFIWPLRVIGCIIPGFLWGVIMRLHVALMPSGLYRFQKVYMMWLESWLALISIYFLGLHVHVHGKFAPRMKDGRWIPIVANHQSFFDIYSLVTQRKISYVARADTVDFPIFGVGSVNSDCVFVDRQAAASRDKARAQIKKRIEDPEAISPLVVFPEGTTTNGKYVVPFKTSIFETGSPVQPVIIEYAHNHRRIGWCQVSLLEHVRIVGSQFHTRVDVHVLPVYTPTQEELDNPGLYAENVRQYMAKQGKLQLSEVKTRNSFNLVKALAGKISLDELKRLYDESHAVNLN</sequence>
<keyword evidence="4" id="KW-0444">Lipid biosynthesis</keyword>
<evidence type="ECO:0000256" key="7">
    <source>
        <dbReference type="ARBA" id="ARBA00022989"/>
    </source>
</evidence>
<dbReference type="InterPro" id="IPR002123">
    <property type="entry name" value="Plipid/glycerol_acylTrfase"/>
</dbReference>
<keyword evidence="11" id="KW-1208">Phospholipid metabolism</keyword>
<feature type="region of interest" description="Disordered" evidence="13">
    <location>
        <begin position="1"/>
        <end position="24"/>
    </location>
</feature>
<evidence type="ECO:0000256" key="14">
    <source>
        <dbReference type="SAM" id="Phobius"/>
    </source>
</evidence>
<keyword evidence="12 16" id="KW-0012">Acyltransferase</keyword>
<keyword evidence="10" id="KW-0594">Phospholipid biosynthesis</keyword>
<dbReference type="InterPro" id="IPR045252">
    <property type="entry name" value="LPCAT1-like"/>
</dbReference>
<feature type="compositionally biased region" description="Basic and acidic residues" evidence="13">
    <location>
        <begin position="1"/>
        <end position="15"/>
    </location>
</feature>